<dbReference type="AlphaFoldDB" id="W6XLD6"/>
<dbReference type="HOGENOM" id="CLU_014625_2_0_1"/>
<protein>
    <submittedName>
        <fullName evidence="1">Uncharacterized protein</fullName>
    </submittedName>
</protein>
<dbReference type="KEGG" id="bze:COCCADRAFT_64781"/>
<organism evidence="1 2">
    <name type="scientific">Cochliobolus carbonum (strain 26-R-13)</name>
    <name type="common">Maize leaf spot fungus</name>
    <name type="synonym">Bipolaris zeicola</name>
    <dbReference type="NCBI Taxonomy" id="930089"/>
    <lineage>
        <taxon>Eukaryota</taxon>
        <taxon>Fungi</taxon>
        <taxon>Dikarya</taxon>
        <taxon>Ascomycota</taxon>
        <taxon>Pezizomycotina</taxon>
        <taxon>Dothideomycetes</taxon>
        <taxon>Pleosporomycetidae</taxon>
        <taxon>Pleosporales</taxon>
        <taxon>Pleosporineae</taxon>
        <taxon>Pleosporaceae</taxon>
        <taxon>Bipolaris</taxon>
    </lineage>
</organism>
<feature type="non-terminal residue" evidence="1">
    <location>
        <position position="381"/>
    </location>
</feature>
<accession>W6XLD6</accession>
<keyword evidence="2" id="KW-1185">Reference proteome</keyword>
<dbReference type="RefSeq" id="XP_007717631.1">
    <property type="nucleotide sequence ID" value="XM_007719441.1"/>
</dbReference>
<evidence type="ECO:0000313" key="1">
    <source>
        <dbReference type="EMBL" id="EUC28057.1"/>
    </source>
</evidence>
<dbReference type="OrthoDB" id="3231004at2759"/>
<sequence length="381" mass="42048">MSLLLAPYNDSMRLGMGFNSYTQTLCIDKAVDVQRPKSVRAENPSQVVTYSSKIVEHLSEVVSSLNVSHCLSIRKGTVEIAGNGDNINEDKIKSSDLNAVVSVKVVNQTVVAEDDAQFRPMGGVIPGTQRFNDSFGDCYVSGFITGGEFNGIISMRVLDRSKVANVTTGIKRGLRSAKGATEFTLDMDSSSSQSINSELLKDTETTITVSWMGGGQVKAPQTPWTMEAVYAAADAFPLLVSKCPQKTWAILTKYKANRSFVDYSRAISFSPLEYDLVADFTSSLFDNYMEYKQLIKSVQDMMINPQNYKRRSQISKNYDDFLTLDVDVLVAVRSAFRIEMNKIVQTVDILSKDPHVLKTSGKLTAEPTNESVLKIIRKATG</sequence>
<proteinExistence type="predicted"/>
<reference evidence="1 2" key="1">
    <citation type="journal article" date="2013" name="PLoS Genet.">
        <title>Comparative genome structure, secondary metabolite, and effector coding capacity across Cochliobolus pathogens.</title>
        <authorList>
            <person name="Condon B.J."/>
            <person name="Leng Y."/>
            <person name="Wu D."/>
            <person name="Bushley K.E."/>
            <person name="Ohm R.A."/>
            <person name="Otillar R."/>
            <person name="Martin J."/>
            <person name="Schackwitz W."/>
            <person name="Grimwood J."/>
            <person name="MohdZainudin N."/>
            <person name="Xue C."/>
            <person name="Wang R."/>
            <person name="Manning V.A."/>
            <person name="Dhillon B."/>
            <person name="Tu Z.J."/>
            <person name="Steffenson B.J."/>
            <person name="Salamov A."/>
            <person name="Sun H."/>
            <person name="Lowry S."/>
            <person name="LaButti K."/>
            <person name="Han J."/>
            <person name="Copeland A."/>
            <person name="Lindquist E."/>
            <person name="Barry K."/>
            <person name="Schmutz J."/>
            <person name="Baker S.E."/>
            <person name="Ciuffetti L.M."/>
            <person name="Grigoriev I.V."/>
            <person name="Zhong S."/>
            <person name="Turgeon B.G."/>
        </authorList>
    </citation>
    <scope>NUCLEOTIDE SEQUENCE [LARGE SCALE GENOMIC DNA]</scope>
    <source>
        <strain evidence="1 2">26-R-13</strain>
    </source>
</reference>
<evidence type="ECO:0000313" key="2">
    <source>
        <dbReference type="Proteomes" id="UP000053841"/>
    </source>
</evidence>
<dbReference type="GeneID" id="19150432"/>
<dbReference type="eggNOG" id="ENOG502SIVW">
    <property type="taxonomic scope" value="Eukaryota"/>
</dbReference>
<dbReference type="Proteomes" id="UP000053841">
    <property type="component" value="Unassembled WGS sequence"/>
</dbReference>
<gene>
    <name evidence="1" type="ORF">COCCADRAFT_64781</name>
</gene>
<name>W6XLD6_COCC2</name>
<dbReference type="EMBL" id="KI964847">
    <property type="protein sequence ID" value="EUC28057.1"/>
    <property type="molecule type" value="Genomic_DNA"/>
</dbReference>